<dbReference type="KEGG" id="acom:CEW83_08240"/>
<protein>
    <submittedName>
        <fullName evidence="3">Carboxylate--amine ligase</fullName>
    </submittedName>
</protein>
<keyword evidence="1" id="KW-0547">Nucleotide-binding</keyword>
<dbReference type="EMBL" id="CP022187">
    <property type="protein sequence ID" value="AWI75205.1"/>
    <property type="molecule type" value="Genomic_DNA"/>
</dbReference>
<dbReference type="GO" id="GO:0046872">
    <property type="term" value="F:metal ion binding"/>
    <property type="evidence" value="ECO:0007669"/>
    <property type="project" value="InterPro"/>
</dbReference>
<keyword evidence="1" id="KW-0067">ATP-binding</keyword>
<feature type="domain" description="ATP-grasp" evidence="2">
    <location>
        <begin position="114"/>
        <end position="288"/>
    </location>
</feature>
<keyword evidence="3" id="KW-0436">Ligase</keyword>
<dbReference type="RefSeq" id="WP_108948913.1">
    <property type="nucleotide sequence ID" value="NZ_CP022187.1"/>
</dbReference>
<dbReference type="Pfam" id="PF15632">
    <property type="entry name" value="ATPgrasp_Ter"/>
    <property type="match status" value="1"/>
</dbReference>
<reference evidence="3 4" key="1">
    <citation type="submission" date="2017-06" db="EMBL/GenBank/DDBJ databases">
        <title>Azoarcus.</title>
        <authorList>
            <person name="Woo J.-H."/>
            <person name="Kim H.-S."/>
        </authorList>
    </citation>
    <scope>NUCLEOTIDE SEQUENCE [LARGE SCALE GENOMIC DNA]</scope>
    <source>
        <strain evidence="3 4">TSPY31</strain>
    </source>
</reference>
<dbReference type="Proteomes" id="UP000244930">
    <property type="component" value="Chromosome"/>
</dbReference>
<dbReference type="Gene3D" id="3.30.470.20">
    <property type="entry name" value="ATP-grasp fold, B domain"/>
    <property type="match status" value="1"/>
</dbReference>
<keyword evidence="4" id="KW-1185">Reference proteome</keyword>
<gene>
    <name evidence="3" type="ORF">CEW83_08240</name>
</gene>
<name>A0A2U8GRT5_9RHOO</name>
<dbReference type="GO" id="GO:0016874">
    <property type="term" value="F:ligase activity"/>
    <property type="evidence" value="ECO:0007669"/>
    <property type="project" value="UniProtKB-KW"/>
</dbReference>
<dbReference type="Gene3D" id="3.40.50.20">
    <property type="match status" value="1"/>
</dbReference>
<evidence type="ECO:0000313" key="3">
    <source>
        <dbReference type="EMBL" id="AWI75205.1"/>
    </source>
</evidence>
<dbReference type="InterPro" id="IPR011761">
    <property type="entry name" value="ATP-grasp"/>
</dbReference>
<evidence type="ECO:0000259" key="2">
    <source>
        <dbReference type="PROSITE" id="PS50975"/>
    </source>
</evidence>
<evidence type="ECO:0000256" key="1">
    <source>
        <dbReference type="PROSITE-ProRule" id="PRU00409"/>
    </source>
</evidence>
<accession>A0A2U8GRT5</accession>
<organism evidence="3 4">
    <name type="scientific">Parazoarcus communis</name>
    <dbReference type="NCBI Taxonomy" id="41977"/>
    <lineage>
        <taxon>Bacteria</taxon>
        <taxon>Pseudomonadati</taxon>
        <taxon>Pseudomonadota</taxon>
        <taxon>Betaproteobacteria</taxon>
        <taxon>Rhodocyclales</taxon>
        <taxon>Zoogloeaceae</taxon>
        <taxon>Parazoarcus</taxon>
    </lineage>
</organism>
<proteinExistence type="predicted"/>
<dbReference type="SUPFAM" id="SSF56059">
    <property type="entry name" value="Glutathione synthetase ATP-binding domain-like"/>
    <property type="match status" value="1"/>
</dbReference>
<dbReference type="GO" id="GO:0005524">
    <property type="term" value="F:ATP binding"/>
    <property type="evidence" value="ECO:0007669"/>
    <property type="project" value="UniProtKB-UniRule"/>
</dbReference>
<dbReference type="AlphaFoldDB" id="A0A2U8GRT5"/>
<sequence>MKAPPWNVLVFPAGTEVGLEIFRSLEHCKEVRLFGASAAVVNHGPCVFARYRELPSIDHADALDALKALIEAWEIDFIFPANPLVMDFLDEHRSEIPCAVVMPASATFNIVRSKSASYKHLAQQLPVPELHDAERIDRFPVYLKPDRLYGSQGGQRLDSRHALAAAGSLEGMLLCEYLPGDEYTVDCFSSSTGQLLFAGPRTRERIRMGTSMHSREPDSETHAALLAHAQQIHDALDLTGPWFFQMKRDAQGTLKLLEIDPRIAGTMAFHRVQGINFPLLGLLDKAGMSVRILRNPYRQYSIDRALTNRYRLDLRYSTVYVDWDDTLVIKEALNTQMLQFLYQCINQGKRIVLLSKSLAADKEALLARWRLQSLFDEIHWLREDESKSDYIYETNAIFIDDSFTQREEVSTRLGILTFDPSMVEILLDDRGH</sequence>
<dbReference type="PROSITE" id="PS50975">
    <property type="entry name" value="ATP_GRASP"/>
    <property type="match status" value="1"/>
</dbReference>
<evidence type="ECO:0000313" key="4">
    <source>
        <dbReference type="Proteomes" id="UP000244930"/>
    </source>
</evidence>